<keyword evidence="5" id="KW-1133">Transmembrane helix</keyword>
<feature type="signal peptide" evidence="6">
    <location>
        <begin position="1"/>
        <end position="21"/>
    </location>
</feature>
<feature type="transmembrane region" description="Helical" evidence="5">
    <location>
        <begin position="217"/>
        <end position="242"/>
    </location>
</feature>
<dbReference type="InterPro" id="IPR013783">
    <property type="entry name" value="Ig-like_fold"/>
</dbReference>
<dbReference type="InterPro" id="IPR036179">
    <property type="entry name" value="Ig-like_dom_sf"/>
</dbReference>
<dbReference type="EMBL" id="BT083098">
    <property type="protein sequence ID" value="ACQ58805.1"/>
    <property type="molecule type" value="mRNA"/>
</dbReference>
<proteinExistence type="evidence at transcript level"/>
<dbReference type="Gene3D" id="2.60.40.10">
    <property type="entry name" value="Immunoglobulins"/>
    <property type="match status" value="2"/>
</dbReference>
<dbReference type="GO" id="GO:0016020">
    <property type="term" value="C:membrane"/>
    <property type="evidence" value="ECO:0007669"/>
    <property type="project" value="UniProtKB-SubCell"/>
</dbReference>
<evidence type="ECO:0000256" key="5">
    <source>
        <dbReference type="SAM" id="Phobius"/>
    </source>
</evidence>
<reference evidence="7" key="1">
    <citation type="submission" date="2009-05" db="EMBL/GenBank/DDBJ databases">
        <title>Anoplopoma fimbria ESTs and full-length cDNAs.</title>
        <authorList>
            <person name="Messmer A."/>
            <person name="Rondeau E."/>
            <person name="Sanderson D."/>
            <person name="Cooper G."/>
            <person name="Leong J."/>
            <person name="Koop B.F."/>
        </authorList>
    </citation>
    <scope>NUCLEOTIDE SEQUENCE</scope>
    <source>
        <tissue evidence="7">Brain</tissue>
    </source>
</reference>
<evidence type="ECO:0000256" key="6">
    <source>
        <dbReference type="SAM" id="SignalP"/>
    </source>
</evidence>
<gene>
    <name evidence="7" type="primary">CD48</name>
</gene>
<comment type="subcellular location">
    <subcellularLocation>
        <location evidence="1">Membrane</location>
    </subcellularLocation>
</comment>
<keyword evidence="5" id="KW-0812">Transmembrane</keyword>
<keyword evidence="4" id="KW-0325">Glycoprotein</keyword>
<keyword evidence="3 5" id="KW-0472">Membrane</keyword>
<evidence type="ECO:0000256" key="2">
    <source>
        <dbReference type="ARBA" id="ARBA00022729"/>
    </source>
</evidence>
<accession>C3KJI3</accession>
<sequence length="252" mass="28423">MEKLIGYFALSVAVLRATVTGDKVTDKYFEDGGSLELEVRPPHPETITNILWKCDGNLVAEWYDGSVELEYYGRYKGRTTLDKKTGLLVINQMTKNDTGLYSMEINSKVQNEIYRAILISRVPKPVVELRTKPCRDTSGSCKVSCEAYLIDARPVTYSWKIGDKDWEESEGKDRNITKTEIKGDKTITCKITNPISSDVSNPVDNSLFKEEINKETVGGIVLVSLVGVCVCWFVCGLVVVAIRKRRIRRIRI</sequence>
<feature type="chain" id="PRO_5002927317" evidence="6">
    <location>
        <begin position="22"/>
        <end position="252"/>
    </location>
</feature>
<evidence type="ECO:0000256" key="4">
    <source>
        <dbReference type="ARBA" id="ARBA00023180"/>
    </source>
</evidence>
<organism evidence="7">
    <name type="scientific">Anoplopoma fimbria</name>
    <name type="common">Sablefish</name>
    <dbReference type="NCBI Taxonomy" id="229290"/>
    <lineage>
        <taxon>Eukaryota</taxon>
        <taxon>Metazoa</taxon>
        <taxon>Chordata</taxon>
        <taxon>Craniata</taxon>
        <taxon>Vertebrata</taxon>
        <taxon>Euteleostomi</taxon>
        <taxon>Actinopterygii</taxon>
        <taxon>Neopterygii</taxon>
        <taxon>Teleostei</taxon>
        <taxon>Neoteleostei</taxon>
        <taxon>Acanthomorphata</taxon>
        <taxon>Eupercaria</taxon>
        <taxon>Perciformes</taxon>
        <taxon>Cottioidei</taxon>
        <taxon>Anoplopomatales</taxon>
        <taxon>Anoplopomatidae</taxon>
        <taxon>Anoplopoma</taxon>
    </lineage>
</organism>
<evidence type="ECO:0000256" key="1">
    <source>
        <dbReference type="ARBA" id="ARBA00004370"/>
    </source>
</evidence>
<dbReference type="PANTHER" id="PTHR12080:SF125">
    <property type="entry name" value="CD48 ANTIGEN-LIKE"/>
    <property type="match status" value="1"/>
</dbReference>
<name>C3KJI3_ANOFI</name>
<dbReference type="InterPro" id="IPR015631">
    <property type="entry name" value="CD2/SLAM_rcpt"/>
</dbReference>
<evidence type="ECO:0000313" key="7">
    <source>
        <dbReference type="EMBL" id="ACQ58805.1"/>
    </source>
</evidence>
<evidence type="ECO:0000256" key="3">
    <source>
        <dbReference type="ARBA" id="ARBA00023136"/>
    </source>
</evidence>
<dbReference type="PANTHER" id="PTHR12080">
    <property type="entry name" value="SIGNALING LYMPHOCYTIC ACTIVATION MOLECULE"/>
    <property type="match status" value="1"/>
</dbReference>
<dbReference type="AlphaFoldDB" id="C3KJI3"/>
<keyword evidence="2 6" id="KW-0732">Signal</keyword>
<protein>
    <submittedName>
        <fullName evidence="7">CD48 antigen</fullName>
    </submittedName>
</protein>
<dbReference type="SUPFAM" id="SSF48726">
    <property type="entry name" value="Immunoglobulin"/>
    <property type="match status" value="1"/>
</dbReference>